<dbReference type="SMART" id="SM00849">
    <property type="entry name" value="Lactamase_B"/>
    <property type="match status" value="1"/>
</dbReference>
<evidence type="ECO:0000259" key="1">
    <source>
        <dbReference type="SMART" id="SM00849"/>
    </source>
</evidence>
<dbReference type="Proteomes" id="UP001597218">
    <property type="component" value="Unassembled WGS sequence"/>
</dbReference>
<comment type="caution">
    <text evidence="2">The sequence shown here is derived from an EMBL/GenBank/DDBJ whole genome shotgun (WGS) entry which is preliminary data.</text>
</comment>
<evidence type="ECO:0000313" key="3">
    <source>
        <dbReference type="Proteomes" id="UP001597218"/>
    </source>
</evidence>
<dbReference type="InterPro" id="IPR048933">
    <property type="entry name" value="B_lactamase-like_C"/>
</dbReference>
<dbReference type="InterPro" id="IPR036388">
    <property type="entry name" value="WH-like_DNA-bd_sf"/>
</dbReference>
<proteinExistence type="predicted"/>
<dbReference type="Pfam" id="PF00753">
    <property type="entry name" value="Lactamase_B"/>
    <property type="match status" value="1"/>
</dbReference>
<dbReference type="InterPro" id="IPR036866">
    <property type="entry name" value="RibonucZ/Hydroxyglut_hydro"/>
</dbReference>
<dbReference type="EMBL" id="JBHUGI010000015">
    <property type="protein sequence ID" value="MFD1927791.1"/>
    <property type="molecule type" value="Genomic_DNA"/>
</dbReference>
<organism evidence="2 3">
    <name type="scientific">Sporosarcina siberiensis</name>
    <dbReference type="NCBI Taxonomy" id="1365606"/>
    <lineage>
        <taxon>Bacteria</taxon>
        <taxon>Bacillati</taxon>
        <taxon>Bacillota</taxon>
        <taxon>Bacilli</taxon>
        <taxon>Bacillales</taxon>
        <taxon>Caryophanaceae</taxon>
        <taxon>Sporosarcina</taxon>
    </lineage>
</organism>
<dbReference type="PANTHER" id="PTHR23131:SF4">
    <property type="entry name" value="METALLO-BETA-LACTAMASE SUPERFAMILY POTEIN"/>
    <property type="match status" value="1"/>
</dbReference>
<name>A0ABW4SGM1_9BACL</name>
<dbReference type="RefSeq" id="WP_381536566.1">
    <property type="nucleotide sequence ID" value="NZ_JBHUGI010000015.1"/>
</dbReference>
<dbReference type="Gene3D" id="3.60.15.10">
    <property type="entry name" value="Ribonuclease Z/Hydroxyacylglutathione hydrolase-like"/>
    <property type="match status" value="1"/>
</dbReference>
<keyword evidence="3" id="KW-1185">Reference proteome</keyword>
<sequence>MIEHLGIIPIKVDLPFRLNHVNCFMAEGEDGWTIIDTGLNNEYTSKMWAENIQQREIKDIFITHYHPDHYGHSGTLQHKTGAEVWMSKIDSDAGKTAWNDDFLSGLHKYYSASGIPDEIANQMVKNNIDFKPLVYPLPVVNHYFVEGEKVVIGRYEYEIIFAPGHSDGMVCFYNKEKNVLLSADHILPRITPNISYWYHGDDNPLKSYLSSINDLKSLNIDYVIPSHGKPFHGANHRIDEIILHHGQRLEQTLAALGKPSSIYDVYQELFQFELTIHEIRFAVGETLAHLEYLRHKGECQRELRNGEWIYFL</sequence>
<dbReference type="InterPro" id="IPR001279">
    <property type="entry name" value="Metallo-B-lactamas"/>
</dbReference>
<protein>
    <submittedName>
        <fullName evidence="2">MBL fold metallo-hydrolase</fullName>
    </submittedName>
</protein>
<reference evidence="3" key="1">
    <citation type="journal article" date="2019" name="Int. J. Syst. Evol. Microbiol.">
        <title>The Global Catalogue of Microorganisms (GCM) 10K type strain sequencing project: providing services to taxonomists for standard genome sequencing and annotation.</title>
        <authorList>
            <consortium name="The Broad Institute Genomics Platform"/>
            <consortium name="The Broad Institute Genome Sequencing Center for Infectious Disease"/>
            <person name="Wu L."/>
            <person name="Ma J."/>
        </authorList>
    </citation>
    <scope>NUCLEOTIDE SEQUENCE [LARGE SCALE GENOMIC DNA]</scope>
    <source>
        <strain evidence="3">CGMCC 4.7177</strain>
    </source>
</reference>
<feature type="domain" description="Metallo-beta-lactamase" evidence="1">
    <location>
        <begin position="20"/>
        <end position="227"/>
    </location>
</feature>
<dbReference type="PANTHER" id="PTHR23131">
    <property type="entry name" value="ENDORIBONUCLEASE LACTB2"/>
    <property type="match status" value="1"/>
</dbReference>
<dbReference type="InterPro" id="IPR050662">
    <property type="entry name" value="Sec-metab_biosynth-thioest"/>
</dbReference>
<dbReference type="SUPFAM" id="SSF56281">
    <property type="entry name" value="Metallo-hydrolase/oxidoreductase"/>
    <property type="match status" value="1"/>
</dbReference>
<dbReference type="Gene3D" id="1.10.10.10">
    <property type="entry name" value="Winged helix-like DNA-binding domain superfamily/Winged helix DNA-binding domain"/>
    <property type="match status" value="1"/>
</dbReference>
<gene>
    <name evidence="2" type="ORF">ACFSFY_06910</name>
</gene>
<accession>A0ABW4SGM1</accession>
<evidence type="ECO:0000313" key="2">
    <source>
        <dbReference type="EMBL" id="MFD1927791.1"/>
    </source>
</evidence>
<dbReference type="Pfam" id="PF21221">
    <property type="entry name" value="B_lactamase-like_C"/>
    <property type="match status" value="1"/>
</dbReference>